<evidence type="ECO:0000313" key="3">
    <source>
        <dbReference type="EMBL" id="PNU02202.1"/>
    </source>
</evidence>
<name>A0A2K2FTU7_9SPHN</name>
<feature type="signal peptide" evidence="1">
    <location>
        <begin position="1"/>
        <end position="19"/>
    </location>
</feature>
<dbReference type="PANTHER" id="PTHR33546">
    <property type="entry name" value="LARGE, MULTIFUNCTIONAL SECRETED PROTEIN-RELATED"/>
    <property type="match status" value="1"/>
</dbReference>
<dbReference type="SUPFAM" id="SSF50952">
    <property type="entry name" value="Soluble quinoprotein glucose dehydrogenase"/>
    <property type="match status" value="1"/>
</dbReference>
<keyword evidence="4" id="KW-1185">Reference proteome</keyword>
<dbReference type="InterPro" id="IPR011041">
    <property type="entry name" value="Quinoprot_gluc/sorb_DH_b-prop"/>
</dbReference>
<dbReference type="PANTHER" id="PTHR33546:SF1">
    <property type="entry name" value="LARGE, MULTIFUNCTIONAL SECRETED PROTEIN"/>
    <property type="match status" value="1"/>
</dbReference>
<feature type="domain" description="Pyrroloquinoline quinone-dependent pyranose dehydrogenase beta-propeller" evidence="2">
    <location>
        <begin position="133"/>
        <end position="278"/>
    </location>
</feature>
<dbReference type="EMBL" id="LYMM01000084">
    <property type="protein sequence ID" value="PNU02202.1"/>
    <property type="molecule type" value="Genomic_DNA"/>
</dbReference>
<protein>
    <submittedName>
        <fullName evidence="3">Sorbosone dehydrogenase</fullName>
    </submittedName>
</protein>
<comment type="caution">
    <text evidence="3">The sequence shown here is derived from an EMBL/GenBank/DDBJ whole genome shotgun (WGS) entry which is preliminary data.</text>
</comment>
<sequence length="434" mass="46554">MTTLRHAVLTLAVPLALSACDKAPNLDQTGARPQLPGQKETLLPPMKIARPTGWNGAMPSVPQGFTITPIATGLKVPRQTLVLPNGDVLVSEGLGGSAPKLRPKDVIAGYIKSLGKSGSKGGNRVTLLRDRDGDGRYELQTVLINGLNAPYGLALVDGDLYVANQDALLRFPYRDGATHIDGPGDVVTKLPANPNHHWTKSLTASADGTRLYVGIGSNSNVGERGMALEEERAVVWEIDRENGTHRTYASGIRNPTALAINPATQALWAVVNERDELGADLVPDYLTSVRPGAFYGWPYSYYGDHVDPRVRPQKPEMVRKAIAPDYALGSHVAALGLTFLTGGGFGGNYADGAFVGEHGSWNRRQLAGYKVVWIPFTNGRPSGKPRDFVTGFIGPDGKARGRPVGVTYDPVRRALIVADDLSNTVWRITPSAAR</sequence>
<dbReference type="InterPro" id="IPR011042">
    <property type="entry name" value="6-blade_b-propeller_TolB-like"/>
</dbReference>
<evidence type="ECO:0000313" key="4">
    <source>
        <dbReference type="Proteomes" id="UP000236327"/>
    </source>
</evidence>
<keyword evidence="1" id="KW-0732">Signal</keyword>
<organism evidence="3 4">
    <name type="scientific">Novosphingobium guangzhouense</name>
    <dbReference type="NCBI Taxonomy" id="1850347"/>
    <lineage>
        <taxon>Bacteria</taxon>
        <taxon>Pseudomonadati</taxon>
        <taxon>Pseudomonadota</taxon>
        <taxon>Alphaproteobacteria</taxon>
        <taxon>Sphingomonadales</taxon>
        <taxon>Sphingomonadaceae</taxon>
        <taxon>Novosphingobium</taxon>
    </lineage>
</organism>
<accession>A0A2K2FTU7</accession>
<feature type="chain" id="PRO_5014352993" evidence="1">
    <location>
        <begin position="20"/>
        <end position="434"/>
    </location>
</feature>
<evidence type="ECO:0000259" key="2">
    <source>
        <dbReference type="Pfam" id="PF22807"/>
    </source>
</evidence>
<dbReference type="AlphaFoldDB" id="A0A2K2FTU7"/>
<feature type="domain" description="Pyrroloquinoline quinone-dependent pyranose dehydrogenase beta-propeller" evidence="2">
    <location>
        <begin position="320"/>
        <end position="428"/>
    </location>
</feature>
<dbReference type="PROSITE" id="PS51257">
    <property type="entry name" value="PROKAR_LIPOPROTEIN"/>
    <property type="match status" value="1"/>
</dbReference>
<dbReference type="OrthoDB" id="9770043at2"/>
<dbReference type="Gene3D" id="2.120.10.30">
    <property type="entry name" value="TolB, C-terminal domain"/>
    <property type="match status" value="1"/>
</dbReference>
<gene>
    <name evidence="3" type="ORF">A8V01_10035</name>
</gene>
<reference evidence="3 4" key="1">
    <citation type="submission" date="2016-05" db="EMBL/GenBank/DDBJ databases">
        <title>Complete genome sequence of Novosphingobium guangzhouense SA925(T).</title>
        <authorList>
            <person name="Sha S."/>
        </authorList>
    </citation>
    <scope>NUCLEOTIDE SEQUENCE [LARGE SCALE GENOMIC DNA]</scope>
    <source>
        <strain evidence="3 4">SA925</strain>
    </source>
</reference>
<dbReference type="Proteomes" id="UP000236327">
    <property type="component" value="Unassembled WGS sequence"/>
</dbReference>
<evidence type="ECO:0000256" key="1">
    <source>
        <dbReference type="SAM" id="SignalP"/>
    </source>
</evidence>
<proteinExistence type="predicted"/>
<dbReference type="Pfam" id="PF22807">
    <property type="entry name" value="TrAA12"/>
    <property type="match status" value="2"/>
</dbReference>
<dbReference type="RefSeq" id="WP_103098980.1">
    <property type="nucleotide sequence ID" value="NZ_LYMM01000084.1"/>
</dbReference>
<dbReference type="InterPro" id="IPR054539">
    <property type="entry name" value="Beta-prop_PDH"/>
</dbReference>